<organism evidence="3 4">
    <name type="scientific">Labrys wisconsinensis</name>
    <dbReference type="NCBI Taxonomy" id="425677"/>
    <lineage>
        <taxon>Bacteria</taxon>
        <taxon>Pseudomonadati</taxon>
        <taxon>Pseudomonadota</taxon>
        <taxon>Alphaproteobacteria</taxon>
        <taxon>Hyphomicrobiales</taxon>
        <taxon>Xanthobacteraceae</taxon>
        <taxon>Labrys</taxon>
    </lineage>
</organism>
<proteinExistence type="inferred from homology"/>
<comment type="similarity">
    <text evidence="1">Belongs to the UPF0751 family.</text>
</comment>
<name>A0ABU0J8M4_9HYPH</name>
<accession>A0ABU0J8M4</accession>
<dbReference type="RefSeq" id="WP_307274747.1">
    <property type="nucleotide sequence ID" value="NZ_JAUSVX010000006.1"/>
</dbReference>
<keyword evidence="4" id="KW-1185">Reference proteome</keyword>
<dbReference type="Pfam" id="PF10087">
    <property type="entry name" value="DUF2325"/>
    <property type="match status" value="1"/>
</dbReference>
<comment type="caution">
    <text evidence="3">The sequence shown here is derived from an EMBL/GenBank/DDBJ whole genome shotgun (WGS) entry which is preliminary data.</text>
</comment>
<keyword evidence="2" id="KW-0175">Coiled coil</keyword>
<dbReference type="InterPro" id="IPR016772">
    <property type="entry name" value="UCP020408"/>
</dbReference>
<gene>
    <name evidence="3" type="ORF">QO011_003649</name>
</gene>
<dbReference type="Proteomes" id="UP001242480">
    <property type="component" value="Unassembled WGS sequence"/>
</dbReference>
<protein>
    <recommendedName>
        <fullName evidence="5">DUF2325 domain-containing protein</fullName>
    </recommendedName>
</protein>
<dbReference type="EMBL" id="JAUSVX010000006">
    <property type="protein sequence ID" value="MDQ0470630.1"/>
    <property type="molecule type" value="Genomic_DNA"/>
</dbReference>
<evidence type="ECO:0000313" key="4">
    <source>
        <dbReference type="Proteomes" id="UP001242480"/>
    </source>
</evidence>
<evidence type="ECO:0008006" key="5">
    <source>
        <dbReference type="Google" id="ProtNLM"/>
    </source>
</evidence>
<evidence type="ECO:0000256" key="1">
    <source>
        <dbReference type="ARBA" id="ARBA00007189"/>
    </source>
</evidence>
<sequence>MPGLSILDRSSPRSDVAAPVLPWTAPPLVATDAEGKRRCRIWDIAANLHCSIVGTCLTAAELRQVFVRLGQADARTATDHALHGRGVTAAGRHDLAGKMLHKALDKRHDAAIRRFAKAGTVDAVRALWRQALDQGEIPGAYWAVLTHPATDRALVQEVFGEVHMLSHMIGSSNRLDLARLSRLEREIGERDEKIARQEQRLQAAAEAREALLRKVESLEAELGRREMQAPPPAADAGAAAATHQRLETERARAATLAARLQAAEAQAGEAERHAAALEAREAGLQAEIAALEALLPAAEATAGAVADLDGRTLLYVGGRPRVVDQMQALVAARGGALLAHDGGMEDNAALLPGLVARAQAAFFPVDCISHTAAGQVKKVCREAGKPFVPLRSASLASFLAALAGGGALSQTLQAL</sequence>
<evidence type="ECO:0000313" key="3">
    <source>
        <dbReference type="EMBL" id="MDQ0470630.1"/>
    </source>
</evidence>
<reference evidence="3 4" key="1">
    <citation type="submission" date="2023-07" db="EMBL/GenBank/DDBJ databases">
        <title>Genomic Encyclopedia of Type Strains, Phase IV (KMG-IV): sequencing the most valuable type-strain genomes for metagenomic binning, comparative biology and taxonomic classification.</title>
        <authorList>
            <person name="Goeker M."/>
        </authorList>
    </citation>
    <scope>NUCLEOTIDE SEQUENCE [LARGE SCALE GENOMIC DNA]</scope>
    <source>
        <strain evidence="3 4">DSM 19619</strain>
    </source>
</reference>
<feature type="coiled-coil region" evidence="2">
    <location>
        <begin position="180"/>
        <end position="294"/>
    </location>
</feature>
<evidence type="ECO:0000256" key="2">
    <source>
        <dbReference type="SAM" id="Coils"/>
    </source>
</evidence>